<dbReference type="InterPro" id="IPR029475">
    <property type="entry name" value="DUF6807"/>
</dbReference>
<sequence length="313" mass="34677">MRYLSSFSLFFLSCHCFGANQASVPVEGKDLITYQAAPLANPAGGESFKGSNFIHPLKTPSGFTVTDSQPKDHLHHFGLWWPWKFIEHGERKILCWELQQGEGVVEARNHISTPDALISESVYIDRKAPGGPQVRLKEITEISASDIVDAPARGYHLDLKISHQVVGEDPITITKYRYSGLGLRGTALWNIENSTILSSEGASRENANGKSARWIRVEGANGEGGTAGVLLMGDPSNHNHPERLRTWNKHYNGAIFVNFNPVMGESWTFEPGETYTRNYRLFIYDGTLSTEAAEQLWQTYAATGSCCKSASLK</sequence>
<proteinExistence type="predicted"/>
<dbReference type="RefSeq" id="WP_110129898.1">
    <property type="nucleotide sequence ID" value="NZ_QHJQ01000002.1"/>
</dbReference>
<dbReference type="Proteomes" id="UP000247099">
    <property type="component" value="Unassembled WGS sequence"/>
</dbReference>
<dbReference type="Pfam" id="PF14100">
    <property type="entry name" value="DUF6807"/>
    <property type="match status" value="1"/>
</dbReference>
<gene>
    <name evidence="2" type="ORF">DDZ13_02725</name>
</gene>
<organism evidence="2 3">
    <name type="scientific">Coraliomargarita sinensis</name>
    <dbReference type="NCBI Taxonomy" id="2174842"/>
    <lineage>
        <taxon>Bacteria</taxon>
        <taxon>Pseudomonadati</taxon>
        <taxon>Verrucomicrobiota</taxon>
        <taxon>Opitutia</taxon>
        <taxon>Puniceicoccales</taxon>
        <taxon>Coraliomargaritaceae</taxon>
        <taxon>Coraliomargarita</taxon>
    </lineage>
</organism>
<reference evidence="2 3" key="1">
    <citation type="submission" date="2018-05" db="EMBL/GenBank/DDBJ databases">
        <title>Coraliomargarita sinensis sp. nov., isolated from a marine solar saltern.</title>
        <authorList>
            <person name="Zhou L.Y."/>
        </authorList>
    </citation>
    <scope>NUCLEOTIDE SEQUENCE [LARGE SCALE GENOMIC DNA]</scope>
    <source>
        <strain evidence="2 3">WN38</strain>
    </source>
</reference>
<evidence type="ECO:0000313" key="3">
    <source>
        <dbReference type="Proteomes" id="UP000247099"/>
    </source>
</evidence>
<feature type="signal peptide" evidence="1">
    <location>
        <begin position="1"/>
        <end position="18"/>
    </location>
</feature>
<protein>
    <recommendedName>
        <fullName evidence="4">Methane oxygenase PmoA</fullName>
    </recommendedName>
</protein>
<evidence type="ECO:0008006" key="4">
    <source>
        <dbReference type="Google" id="ProtNLM"/>
    </source>
</evidence>
<dbReference type="EMBL" id="QHJQ01000002">
    <property type="protein sequence ID" value="PXA04895.1"/>
    <property type="molecule type" value="Genomic_DNA"/>
</dbReference>
<accession>A0A317ZH14</accession>
<name>A0A317ZH14_9BACT</name>
<dbReference type="OrthoDB" id="191156at2"/>
<evidence type="ECO:0000256" key="1">
    <source>
        <dbReference type="SAM" id="SignalP"/>
    </source>
</evidence>
<keyword evidence="3" id="KW-1185">Reference proteome</keyword>
<dbReference type="AlphaFoldDB" id="A0A317ZH14"/>
<feature type="chain" id="PRO_5016389912" description="Methane oxygenase PmoA" evidence="1">
    <location>
        <begin position="19"/>
        <end position="313"/>
    </location>
</feature>
<comment type="caution">
    <text evidence="2">The sequence shown here is derived from an EMBL/GenBank/DDBJ whole genome shotgun (WGS) entry which is preliminary data.</text>
</comment>
<keyword evidence="1" id="KW-0732">Signal</keyword>
<dbReference type="InParanoid" id="A0A317ZH14"/>
<evidence type="ECO:0000313" key="2">
    <source>
        <dbReference type="EMBL" id="PXA04895.1"/>
    </source>
</evidence>